<evidence type="ECO:0000313" key="13">
    <source>
        <dbReference type="Proteomes" id="UP000801492"/>
    </source>
</evidence>
<protein>
    <recommendedName>
        <fullName evidence="11">G-protein coupled receptors family 1 profile domain-containing protein</fullName>
    </recommendedName>
</protein>
<evidence type="ECO:0000256" key="10">
    <source>
        <dbReference type="SAM" id="Phobius"/>
    </source>
</evidence>
<feature type="transmembrane region" description="Helical" evidence="10">
    <location>
        <begin position="40"/>
        <end position="62"/>
    </location>
</feature>
<proteinExistence type="inferred from homology"/>
<evidence type="ECO:0000256" key="6">
    <source>
        <dbReference type="ARBA" id="ARBA00023136"/>
    </source>
</evidence>
<dbReference type="PROSITE" id="PS50262">
    <property type="entry name" value="G_PROTEIN_RECEP_F1_2"/>
    <property type="match status" value="1"/>
</dbReference>
<dbReference type="OrthoDB" id="10053194at2759"/>
<dbReference type="PROSITE" id="PS00237">
    <property type="entry name" value="G_PROTEIN_RECEP_F1_1"/>
    <property type="match status" value="1"/>
</dbReference>
<evidence type="ECO:0000256" key="8">
    <source>
        <dbReference type="ARBA" id="ARBA00023224"/>
    </source>
</evidence>
<feature type="domain" description="G-protein coupled receptors family 1 profile" evidence="11">
    <location>
        <begin position="53"/>
        <end position="187"/>
    </location>
</feature>
<feature type="transmembrane region" description="Helical" evidence="10">
    <location>
        <begin position="150"/>
        <end position="172"/>
    </location>
</feature>
<evidence type="ECO:0000256" key="2">
    <source>
        <dbReference type="ARBA" id="ARBA00010663"/>
    </source>
</evidence>
<evidence type="ECO:0000256" key="9">
    <source>
        <dbReference type="RuleBase" id="RU000688"/>
    </source>
</evidence>
<evidence type="ECO:0000256" key="1">
    <source>
        <dbReference type="ARBA" id="ARBA00004141"/>
    </source>
</evidence>
<dbReference type="Proteomes" id="UP000801492">
    <property type="component" value="Unassembled WGS sequence"/>
</dbReference>
<keyword evidence="7 9" id="KW-0675">Receptor</keyword>
<dbReference type="Gene3D" id="1.20.1070.10">
    <property type="entry name" value="Rhodopsin 7-helix transmembrane proteins"/>
    <property type="match status" value="1"/>
</dbReference>
<comment type="subcellular location">
    <subcellularLocation>
        <location evidence="1">Membrane</location>
        <topology evidence="1">Multi-pass membrane protein</topology>
    </subcellularLocation>
</comment>
<feature type="transmembrane region" description="Helical" evidence="10">
    <location>
        <begin position="104"/>
        <end position="130"/>
    </location>
</feature>
<keyword evidence="4 10" id="KW-1133">Transmembrane helix</keyword>
<sequence>MEDNVTDDYVPWNASNYTDVICDPQSSNPVRSPYFQGTVYVMYSVIFVVAMIGNGIICYIVVSSPRMRSVTNYFIMNLAVGDILITIFCVPFTSVSYLQQYWSFGAFLCPVVNYSQAVSVFVSAYTMVAISVDRYTAIMWPLRPRLSKKLTALIIFIVWMIAAMTGLPIPVFSRLGQPSEWYQICDR</sequence>
<dbReference type="GO" id="GO:0004983">
    <property type="term" value="F:neuropeptide Y receptor activity"/>
    <property type="evidence" value="ECO:0007669"/>
    <property type="project" value="InterPro"/>
</dbReference>
<evidence type="ECO:0000256" key="3">
    <source>
        <dbReference type="ARBA" id="ARBA00022692"/>
    </source>
</evidence>
<dbReference type="GO" id="GO:0005886">
    <property type="term" value="C:plasma membrane"/>
    <property type="evidence" value="ECO:0007669"/>
    <property type="project" value="TreeGrafter"/>
</dbReference>
<dbReference type="PANTHER" id="PTHR45695:SF9">
    <property type="entry name" value="LEUCOKININ RECEPTOR"/>
    <property type="match status" value="1"/>
</dbReference>
<dbReference type="SUPFAM" id="SSF81321">
    <property type="entry name" value="Family A G protein-coupled receptor-like"/>
    <property type="match status" value="1"/>
</dbReference>
<dbReference type="InterPro" id="IPR000611">
    <property type="entry name" value="NPY_rcpt"/>
</dbReference>
<dbReference type="Pfam" id="PF00001">
    <property type="entry name" value="7tm_1"/>
    <property type="match status" value="1"/>
</dbReference>
<evidence type="ECO:0000313" key="12">
    <source>
        <dbReference type="EMBL" id="KAF2893750.1"/>
    </source>
</evidence>
<keyword evidence="13" id="KW-1185">Reference proteome</keyword>
<dbReference type="PANTHER" id="PTHR45695">
    <property type="entry name" value="LEUCOKININ RECEPTOR-RELATED"/>
    <property type="match status" value="1"/>
</dbReference>
<gene>
    <name evidence="12" type="ORF">ILUMI_12423</name>
</gene>
<dbReference type="EMBL" id="VTPC01007694">
    <property type="protein sequence ID" value="KAF2893750.1"/>
    <property type="molecule type" value="Genomic_DNA"/>
</dbReference>
<reference evidence="12" key="1">
    <citation type="submission" date="2019-08" db="EMBL/GenBank/DDBJ databases">
        <title>The genome of the North American firefly Photinus pyralis.</title>
        <authorList>
            <consortium name="Photinus pyralis genome working group"/>
            <person name="Fallon T.R."/>
            <person name="Sander Lower S.E."/>
            <person name="Weng J.-K."/>
        </authorList>
    </citation>
    <scope>NUCLEOTIDE SEQUENCE</scope>
    <source>
        <strain evidence="12">TRF0915ILg1</strain>
        <tissue evidence="12">Whole body</tissue>
    </source>
</reference>
<evidence type="ECO:0000259" key="11">
    <source>
        <dbReference type="PROSITE" id="PS50262"/>
    </source>
</evidence>
<dbReference type="PRINTS" id="PR00237">
    <property type="entry name" value="GPCRRHODOPSN"/>
</dbReference>
<dbReference type="PRINTS" id="PR01012">
    <property type="entry name" value="NRPEPTIDEYR"/>
</dbReference>
<evidence type="ECO:0000256" key="5">
    <source>
        <dbReference type="ARBA" id="ARBA00023040"/>
    </source>
</evidence>
<evidence type="ECO:0000256" key="7">
    <source>
        <dbReference type="ARBA" id="ARBA00023170"/>
    </source>
</evidence>
<keyword evidence="3 9" id="KW-0812">Transmembrane</keyword>
<keyword evidence="6 10" id="KW-0472">Membrane</keyword>
<accession>A0A8K0CU85</accession>
<comment type="similarity">
    <text evidence="2 9">Belongs to the G-protein coupled receptor 1 family.</text>
</comment>
<organism evidence="12 13">
    <name type="scientific">Ignelater luminosus</name>
    <name type="common">Cucubano</name>
    <name type="synonym">Pyrophorus luminosus</name>
    <dbReference type="NCBI Taxonomy" id="2038154"/>
    <lineage>
        <taxon>Eukaryota</taxon>
        <taxon>Metazoa</taxon>
        <taxon>Ecdysozoa</taxon>
        <taxon>Arthropoda</taxon>
        <taxon>Hexapoda</taxon>
        <taxon>Insecta</taxon>
        <taxon>Pterygota</taxon>
        <taxon>Neoptera</taxon>
        <taxon>Endopterygota</taxon>
        <taxon>Coleoptera</taxon>
        <taxon>Polyphaga</taxon>
        <taxon>Elateriformia</taxon>
        <taxon>Elateroidea</taxon>
        <taxon>Elateridae</taxon>
        <taxon>Agrypninae</taxon>
        <taxon>Pyrophorini</taxon>
        <taxon>Ignelater</taxon>
    </lineage>
</organism>
<dbReference type="InterPro" id="IPR017452">
    <property type="entry name" value="GPCR_Rhodpsn_7TM"/>
</dbReference>
<dbReference type="AlphaFoldDB" id="A0A8K0CU85"/>
<evidence type="ECO:0000256" key="4">
    <source>
        <dbReference type="ARBA" id="ARBA00022989"/>
    </source>
</evidence>
<feature type="transmembrane region" description="Helical" evidence="10">
    <location>
        <begin position="74"/>
        <end position="98"/>
    </location>
</feature>
<comment type="caution">
    <text evidence="12">The sequence shown here is derived from an EMBL/GenBank/DDBJ whole genome shotgun (WGS) entry which is preliminary data.</text>
</comment>
<keyword evidence="5 9" id="KW-0297">G-protein coupled receptor</keyword>
<dbReference type="InterPro" id="IPR000276">
    <property type="entry name" value="GPCR_Rhodpsn"/>
</dbReference>
<name>A0A8K0CU85_IGNLU</name>
<keyword evidence="8 9" id="KW-0807">Transducer</keyword>